<evidence type="ECO:0000256" key="8">
    <source>
        <dbReference type="SAM" id="Phobius"/>
    </source>
</evidence>
<keyword evidence="4 8" id="KW-0812">Transmembrane</keyword>
<evidence type="ECO:0000256" key="6">
    <source>
        <dbReference type="ARBA" id="ARBA00023136"/>
    </source>
</evidence>
<dbReference type="Pfam" id="PF09594">
    <property type="entry name" value="GT87"/>
    <property type="match status" value="1"/>
</dbReference>
<evidence type="ECO:0000256" key="1">
    <source>
        <dbReference type="ARBA" id="ARBA00004651"/>
    </source>
</evidence>
<feature type="transmembrane region" description="Helical" evidence="8">
    <location>
        <begin position="331"/>
        <end position="348"/>
    </location>
</feature>
<proteinExistence type="inferred from homology"/>
<keyword evidence="5 8" id="KW-1133">Transmembrane helix</keyword>
<protein>
    <recommendedName>
        <fullName evidence="11">DUF2029 domain-containing protein</fullName>
    </recommendedName>
</protein>
<evidence type="ECO:0000256" key="2">
    <source>
        <dbReference type="ARBA" id="ARBA00022475"/>
    </source>
</evidence>
<feature type="transmembrane region" description="Helical" evidence="8">
    <location>
        <begin position="95"/>
        <end position="113"/>
    </location>
</feature>
<accession>A0A0T5VXW5</accession>
<dbReference type="GO" id="GO:0005886">
    <property type="term" value="C:plasma membrane"/>
    <property type="evidence" value="ECO:0007669"/>
    <property type="project" value="UniProtKB-SubCell"/>
</dbReference>
<feature type="transmembrane region" description="Helical" evidence="8">
    <location>
        <begin position="308"/>
        <end position="324"/>
    </location>
</feature>
<dbReference type="RefSeq" id="WP_057930650.1">
    <property type="nucleotide sequence ID" value="NZ_LMZQ01000001.1"/>
</dbReference>
<keyword evidence="6 8" id="KW-0472">Membrane</keyword>
<feature type="transmembrane region" description="Helical" evidence="8">
    <location>
        <begin position="162"/>
        <end position="186"/>
    </location>
</feature>
<keyword evidence="10" id="KW-1185">Reference proteome</keyword>
<organism evidence="9 10">
    <name type="scientific">Pedobacter ginsenosidimutans</name>
    <dbReference type="NCBI Taxonomy" id="687842"/>
    <lineage>
        <taxon>Bacteria</taxon>
        <taxon>Pseudomonadati</taxon>
        <taxon>Bacteroidota</taxon>
        <taxon>Sphingobacteriia</taxon>
        <taxon>Sphingobacteriales</taxon>
        <taxon>Sphingobacteriaceae</taxon>
        <taxon>Pedobacter</taxon>
    </lineage>
</organism>
<evidence type="ECO:0000256" key="4">
    <source>
        <dbReference type="ARBA" id="ARBA00022692"/>
    </source>
</evidence>
<evidence type="ECO:0000256" key="3">
    <source>
        <dbReference type="ARBA" id="ARBA00022679"/>
    </source>
</evidence>
<feature type="transmembrane region" description="Helical" evidence="8">
    <location>
        <begin position="21"/>
        <end position="38"/>
    </location>
</feature>
<reference evidence="9 10" key="1">
    <citation type="submission" date="2015-11" db="EMBL/GenBank/DDBJ databases">
        <title>Sequence of Pedobacter ginsenosidimutans.</title>
        <authorList>
            <person name="Carson E."/>
            <person name="Keyser V."/>
            <person name="Newman J."/>
            <person name="Miller J."/>
        </authorList>
    </citation>
    <scope>NUCLEOTIDE SEQUENCE [LARGE SCALE GENOMIC DNA]</scope>
    <source>
        <strain evidence="9 10">KACC 14530</strain>
    </source>
</reference>
<dbReference type="STRING" id="687842.ASU31_01645"/>
<comment type="similarity">
    <text evidence="7">Belongs to the glycosyltransferase 87 family.</text>
</comment>
<feature type="transmembrane region" description="Helical" evidence="8">
    <location>
        <begin position="134"/>
        <end position="156"/>
    </location>
</feature>
<dbReference type="OrthoDB" id="1070018at2"/>
<sequence length="394" mass="44980">MNNSKNANLNKLSSFLLKKECVIAIYLLLAIVAGYKQYHHHSYNNYLIFKYVYWHTVDLQNLYNNYPEYRDSNHYGPLFSIFIAPFALLPDGLGALLWNVTNVLILLWGIYSLPISLNKRTIIAWICAHEALTALFSFQFNIALTGLILLSFSYLIKKKEIQSAFFIAIGTLVKLYGIVGLAFFFFTKNKLKFIIGCFIAFVVLFALPMVISSPAFVIQSYSDWYHSLAHKNDLNASLTSFQDISLMGIVRRATGNINIPNAPFLLVGLVLFGLPYLRIKQYKHLGFRLMLLASTLIFTVIFSSGSESPTYIIAFAGIAIWFMVQQNPKKGWIIALFVFAFILTSLSPTDIFPRSVKEFIRLYSLKALPCVIIWLTIVYQMMKEDFESYLIADK</sequence>
<dbReference type="EMBL" id="LMZQ01000001">
    <property type="protein sequence ID" value="KRT18021.1"/>
    <property type="molecule type" value="Genomic_DNA"/>
</dbReference>
<keyword evidence="3" id="KW-0808">Transferase</keyword>
<evidence type="ECO:0000313" key="10">
    <source>
        <dbReference type="Proteomes" id="UP000051950"/>
    </source>
</evidence>
<name>A0A0T5VXW5_9SPHI</name>
<dbReference type="GO" id="GO:0016758">
    <property type="term" value="F:hexosyltransferase activity"/>
    <property type="evidence" value="ECO:0007669"/>
    <property type="project" value="InterPro"/>
</dbReference>
<dbReference type="AlphaFoldDB" id="A0A0T5VXW5"/>
<gene>
    <name evidence="9" type="ORF">ASU31_01645</name>
</gene>
<evidence type="ECO:0008006" key="11">
    <source>
        <dbReference type="Google" id="ProtNLM"/>
    </source>
</evidence>
<dbReference type="InterPro" id="IPR018584">
    <property type="entry name" value="GT87"/>
</dbReference>
<comment type="caution">
    <text evidence="9">The sequence shown here is derived from an EMBL/GenBank/DDBJ whole genome shotgun (WGS) entry which is preliminary data.</text>
</comment>
<dbReference type="Proteomes" id="UP000051950">
    <property type="component" value="Unassembled WGS sequence"/>
</dbReference>
<evidence type="ECO:0000313" key="9">
    <source>
        <dbReference type="EMBL" id="KRT18021.1"/>
    </source>
</evidence>
<feature type="transmembrane region" description="Helical" evidence="8">
    <location>
        <begin position="285"/>
        <end position="302"/>
    </location>
</feature>
<evidence type="ECO:0000256" key="7">
    <source>
        <dbReference type="ARBA" id="ARBA00024033"/>
    </source>
</evidence>
<feature type="transmembrane region" description="Helical" evidence="8">
    <location>
        <begin position="257"/>
        <end position="278"/>
    </location>
</feature>
<comment type="subcellular location">
    <subcellularLocation>
        <location evidence="1">Cell membrane</location>
        <topology evidence="1">Multi-pass membrane protein</topology>
    </subcellularLocation>
</comment>
<feature type="transmembrane region" description="Helical" evidence="8">
    <location>
        <begin position="360"/>
        <end position="379"/>
    </location>
</feature>
<feature type="transmembrane region" description="Helical" evidence="8">
    <location>
        <begin position="193"/>
        <end position="218"/>
    </location>
</feature>
<evidence type="ECO:0000256" key="5">
    <source>
        <dbReference type="ARBA" id="ARBA00022989"/>
    </source>
</evidence>
<keyword evidence="2" id="KW-1003">Cell membrane</keyword>